<evidence type="ECO:0000313" key="2">
    <source>
        <dbReference type="Proteomes" id="UP000222564"/>
    </source>
</evidence>
<dbReference type="Proteomes" id="UP000222564">
    <property type="component" value="Unassembled WGS sequence"/>
</dbReference>
<name>A0A2C6MF55_9FIRM</name>
<sequence>MKPEDRLHKYYRYKKLDPRAHYGIAEQYESILDPRPNLVPWGSK</sequence>
<evidence type="ECO:0000313" key="1">
    <source>
        <dbReference type="EMBL" id="PHJ38274.1"/>
    </source>
</evidence>
<keyword evidence="2" id="KW-1185">Reference proteome</keyword>
<comment type="caution">
    <text evidence="1">The sequence shown here is derived from an EMBL/GenBank/DDBJ whole genome shotgun (WGS) entry which is preliminary data.</text>
</comment>
<dbReference type="AlphaFoldDB" id="A0A2C6MF55"/>
<protein>
    <submittedName>
        <fullName evidence="1">Uncharacterized protein</fullName>
    </submittedName>
</protein>
<dbReference type="EMBL" id="AWQQ01000054">
    <property type="protein sequence ID" value="PHJ38274.1"/>
    <property type="molecule type" value="Genomic_DNA"/>
</dbReference>
<organism evidence="1 2">
    <name type="scientific">Desulforamulus profundi</name>
    <dbReference type="NCBI Taxonomy" id="1383067"/>
    <lineage>
        <taxon>Bacteria</taxon>
        <taxon>Bacillati</taxon>
        <taxon>Bacillota</taxon>
        <taxon>Clostridia</taxon>
        <taxon>Eubacteriales</taxon>
        <taxon>Peptococcaceae</taxon>
        <taxon>Desulforamulus</taxon>
    </lineage>
</organism>
<accession>A0A2C6MF55</accession>
<reference evidence="1 2" key="1">
    <citation type="submission" date="2013-09" db="EMBL/GenBank/DDBJ databases">
        <title>Biodegradation of hydrocarbons in the deep terrestrial subsurface : characterization of a microbial consortium composed of two Desulfotomaculum species originating from a deep geological formation.</title>
        <authorList>
            <person name="Aullo T."/>
            <person name="Berlendis S."/>
            <person name="Lascourreges J.-F."/>
            <person name="Dessort D."/>
            <person name="Saint-Laurent S."/>
            <person name="Schraauwers B."/>
            <person name="Mas J."/>
            <person name="Magot M."/>
            <person name="Ranchou-Peyruse A."/>
        </authorList>
    </citation>
    <scope>NUCLEOTIDE SEQUENCE [LARGE SCALE GENOMIC DNA]</scope>
    <source>
        <strain evidence="1 2">Bs107</strain>
    </source>
</reference>
<gene>
    <name evidence="1" type="ORF">P378_10605</name>
</gene>
<proteinExistence type="predicted"/>